<feature type="compositionally biased region" description="Basic and acidic residues" evidence="1">
    <location>
        <begin position="122"/>
        <end position="133"/>
    </location>
</feature>
<feature type="compositionally biased region" description="Basic residues" evidence="1">
    <location>
        <begin position="346"/>
        <end position="357"/>
    </location>
</feature>
<feature type="compositionally biased region" description="Polar residues" evidence="1">
    <location>
        <begin position="229"/>
        <end position="242"/>
    </location>
</feature>
<feature type="compositionally biased region" description="Basic residues" evidence="1">
    <location>
        <begin position="155"/>
        <end position="164"/>
    </location>
</feature>
<feature type="compositionally biased region" description="Basic and acidic residues" evidence="1">
    <location>
        <begin position="756"/>
        <end position="776"/>
    </location>
</feature>
<feature type="compositionally biased region" description="Basic residues" evidence="1">
    <location>
        <begin position="485"/>
        <end position="494"/>
    </location>
</feature>
<organism evidence="2 3">
    <name type="scientific">Heterodera trifolii</name>
    <dbReference type="NCBI Taxonomy" id="157864"/>
    <lineage>
        <taxon>Eukaryota</taxon>
        <taxon>Metazoa</taxon>
        <taxon>Ecdysozoa</taxon>
        <taxon>Nematoda</taxon>
        <taxon>Chromadorea</taxon>
        <taxon>Rhabditida</taxon>
        <taxon>Tylenchina</taxon>
        <taxon>Tylenchomorpha</taxon>
        <taxon>Tylenchoidea</taxon>
        <taxon>Heteroderidae</taxon>
        <taxon>Heteroderinae</taxon>
        <taxon>Heterodera</taxon>
    </lineage>
</organism>
<feature type="compositionally biased region" description="Basic and acidic residues" evidence="1">
    <location>
        <begin position="69"/>
        <end position="114"/>
    </location>
</feature>
<evidence type="ECO:0000313" key="3">
    <source>
        <dbReference type="Proteomes" id="UP001620626"/>
    </source>
</evidence>
<proteinExistence type="predicted"/>
<feature type="compositionally biased region" description="Basic and acidic residues" evidence="1">
    <location>
        <begin position="211"/>
        <end position="220"/>
    </location>
</feature>
<feature type="compositionally biased region" description="Basic and acidic residues" evidence="1">
    <location>
        <begin position="468"/>
        <end position="484"/>
    </location>
</feature>
<accession>A0ABD2KG44</accession>
<feature type="compositionally biased region" description="Polar residues" evidence="1">
    <location>
        <begin position="167"/>
        <end position="179"/>
    </location>
</feature>
<sequence>MTTETADIGGENKSANNQKHENGQEEKPNNEMSKNQRWMTRKRMQKRKRIKRKSEEKGGQNTRTRRRRKEDEWEKRRRTSNRKDRVEKKSSRQTEDGGRRVKEESPFKCGGRREGRVKRRRSQWEKMTFDADKLQTQTCKTKSKQAKGKKESQSGKRRKEKRKDHLFSQQKTPENGHNASHSRKRHLLPNIGNANREDEEEKMPQPVTGTDHSHEAERGTKGQRKRKANSNSDTAEQQSKASARTRKLVSSEVRRRRQTTEAKGFEVITREENGGHQTEGGEEEQREQKATRTGDKMPKSNGNAEKHWSRRGGLSRLRATYNAGVGIDDKRQAGLKRAKQTERTTATHRKPSRRGRKARAEERPTELWTPKWTFWHHGDHPQRMKQTKKKRRKRKTPKKTEAETRTNDADNNDNFGGTWRRNGGRRNFGNCAKRDGRGAKATRQLEKRMEKQWEIENEMAKGICPSDETTKTKTAAEEEKDAKSKRSRRRRKGKGITAMTEKRIEQTIGTKGGRNGGENTAKKQGKMANKTAIRLPILIGTRTSLSHSVPFLRLSKIEWRDEFGDLGSNRSGTEVARANPSRSLNQGSVIVEGKLLSREEISRCPKCGPWHWNRQLSPEAAEVSSGKMCGGTPKGISVAGRESNSYIIGWVTSSSPPPEFSSSFLPFLPLSLFGMKICIVDNGKGTQSDGATIHHNGGWKWRQSHRTEDDNGPARTVPPTANASSEGSTHMNGPASSGSSLAARNFPTPVGVHFSEQQKNDSRWRSDRGGGGETNDRWMISGLVIFEL</sequence>
<feature type="region of interest" description="Disordered" evidence="1">
    <location>
        <begin position="465"/>
        <end position="495"/>
    </location>
</feature>
<keyword evidence="3" id="KW-1185">Reference proteome</keyword>
<protein>
    <submittedName>
        <fullName evidence="2">Uncharacterized protein</fullName>
    </submittedName>
</protein>
<reference evidence="2 3" key="1">
    <citation type="submission" date="2024-10" db="EMBL/GenBank/DDBJ databases">
        <authorList>
            <person name="Kim D."/>
        </authorList>
    </citation>
    <scope>NUCLEOTIDE SEQUENCE [LARGE SCALE GENOMIC DNA]</scope>
    <source>
        <strain evidence="2">BH-2024</strain>
    </source>
</reference>
<dbReference type="Proteomes" id="UP001620626">
    <property type="component" value="Unassembled WGS sequence"/>
</dbReference>
<dbReference type="AlphaFoldDB" id="A0ABD2KG44"/>
<feature type="compositionally biased region" description="Basic residues" evidence="1">
    <location>
        <begin position="39"/>
        <end position="52"/>
    </location>
</feature>
<gene>
    <name evidence="2" type="ORF">niasHT_020758</name>
</gene>
<feature type="compositionally biased region" description="Basic and acidic residues" evidence="1">
    <location>
        <begin position="398"/>
        <end position="408"/>
    </location>
</feature>
<feature type="compositionally biased region" description="Basic and acidic residues" evidence="1">
    <location>
        <begin position="18"/>
        <end position="29"/>
    </location>
</feature>
<dbReference type="EMBL" id="JBICBT010000780">
    <property type="protein sequence ID" value="KAL3101439.1"/>
    <property type="molecule type" value="Genomic_DNA"/>
</dbReference>
<feature type="compositionally biased region" description="Basic and acidic residues" evidence="1">
    <location>
        <begin position="258"/>
        <end position="274"/>
    </location>
</feature>
<evidence type="ECO:0000313" key="2">
    <source>
        <dbReference type="EMBL" id="KAL3101439.1"/>
    </source>
</evidence>
<feature type="compositionally biased region" description="Basic and acidic residues" evidence="1">
    <location>
        <begin position="432"/>
        <end position="444"/>
    </location>
</feature>
<feature type="region of interest" description="Disordered" evidence="1">
    <location>
        <begin position="695"/>
        <end position="776"/>
    </location>
</feature>
<comment type="caution">
    <text evidence="2">The sequence shown here is derived from an EMBL/GenBank/DDBJ whole genome shotgun (WGS) entry which is preliminary data.</text>
</comment>
<feature type="region of interest" description="Disordered" evidence="1">
    <location>
        <begin position="1"/>
        <end position="444"/>
    </location>
</feature>
<evidence type="ECO:0000256" key="1">
    <source>
        <dbReference type="SAM" id="MobiDB-lite"/>
    </source>
</evidence>
<feature type="compositionally biased region" description="Basic and acidic residues" evidence="1">
    <location>
        <begin position="286"/>
        <end position="298"/>
    </location>
</feature>
<name>A0ABD2KG44_9BILA</name>
<feature type="compositionally biased region" description="Polar residues" evidence="1">
    <location>
        <begin position="719"/>
        <end position="742"/>
    </location>
</feature>
<feature type="compositionally biased region" description="Low complexity" evidence="1">
    <location>
        <begin position="414"/>
        <end position="430"/>
    </location>
</feature>
<feature type="compositionally biased region" description="Basic residues" evidence="1">
    <location>
        <begin position="383"/>
        <end position="397"/>
    </location>
</feature>